<organism evidence="1 2">
    <name type="scientific">Candidatus Lokiarchaeum ossiferum</name>
    <dbReference type="NCBI Taxonomy" id="2951803"/>
    <lineage>
        <taxon>Archaea</taxon>
        <taxon>Promethearchaeati</taxon>
        <taxon>Promethearchaeota</taxon>
        <taxon>Promethearchaeia</taxon>
        <taxon>Promethearchaeales</taxon>
        <taxon>Promethearchaeaceae</taxon>
        <taxon>Candidatus Lokiarchaeum</taxon>
    </lineage>
</organism>
<proteinExistence type="predicted"/>
<evidence type="ECO:0000313" key="1">
    <source>
        <dbReference type="EMBL" id="UYP48014.1"/>
    </source>
</evidence>
<gene>
    <name evidence="1" type="ORF">NEF87_004299</name>
</gene>
<protein>
    <recommendedName>
        <fullName evidence="3">Transposase</fullName>
    </recommendedName>
</protein>
<keyword evidence="2" id="KW-1185">Reference proteome</keyword>
<evidence type="ECO:0008006" key="3">
    <source>
        <dbReference type="Google" id="ProtNLM"/>
    </source>
</evidence>
<dbReference type="EMBL" id="CP104013">
    <property type="protein sequence ID" value="UYP48014.1"/>
    <property type="molecule type" value="Genomic_DNA"/>
</dbReference>
<dbReference type="Proteomes" id="UP001208689">
    <property type="component" value="Chromosome"/>
</dbReference>
<evidence type="ECO:0000313" key="2">
    <source>
        <dbReference type="Proteomes" id="UP001208689"/>
    </source>
</evidence>
<name>A0ABY6HZY0_9ARCH</name>
<sequence>MGTSKGFTNDMVCYYERFVKDKRPKLKLKFKIAAKLARKIFFCLKTNQSYDPNIEYNRKLIFKGEKDKSLQRTIPKRKRQAWAYKKIQLLQNDMASFLAKIDVWSQENHRIAAIKRYFEQFMLKYNFPTDFDQLQTEVKI</sequence>
<accession>A0ABY6HZY0</accession>
<reference evidence="1" key="1">
    <citation type="submission" date="2022-09" db="EMBL/GenBank/DDBJ databases">
        <title>Actin cytoskeleton and complex cell architecture in an #Asgard archaeon.</title>
        <authorList>
            <person name="Ponce Toledo R.I."/>
            <person name="Schleper C."/>
            <person name="Rodrigues Oliveira T."/>
            <person name="Wollweber F."/>
            <person name="Xu J."/>
            <person name="Rittmann S."/>
            <person name="Klingl A."/>
            <person name="Pilhofer M."/>
        </authorList>
    </citation>
    <scope>NUCLEOTIDE SEQUENCE</scope>
    <source>
        <strain evidence="1">B-35</strain>
    </source>
</reference>